<dbReference type="EMBL" id="AGEL01000003">
    <property type="protein sequence ID" value="EHO17972.1"/>
    <property type="molecule type" value="Genomic_DNA"/>
</dbReference>
<dbReference type="Proteomes" id="UP000018466">
    <property type="component" value="Unassembled WGS sequence"/>
</dbReference>
<dbReference type="InterPro" id="IPR053149">
    <property type="entry name" value="TPK"/>
</dbReference>
<evidence type="ECO:0000256" key="2">
    <source>
        <dbReference type="ARBA" id="ARBA00022741"/>
    </source>
</evidence>
<sequence>MKRALLIASGHVDKYFAERVISALREIENPIMFAAADGGLRTFDMLGLRPALLVGDFDTVEAEILARYLDCPDIEVQRHNPVKDDSDLALAIGALAEKGCAEIYVLGALGGRADHSLANMRLCYAYKKRGVSLYLLDEQNRIRCVLATERHFSLRRDRQWGKYLGFFPIGGTVEIKSLRGVRYPLTDFSLSDETAPTLTVSNEISADSAELELSGDPVAGLLLIESCDREESKWIRS</sequence>
<comment type="caution">
    <text evidence="8">The sequence shown here is derived from an EMBL/GenBank/DDBJ whole genome shotgun (WGS) entry which is preliminary data.</text>
</comment>
<evidence type="ECO:0000256" key="3">
    <source>
        <dbReference type="ARBA" id="ARBA00022777"/>
    </source>
</evidence>
<dbReference type="RefSeq" id="WP_009531991.1">
    <property type="nucleotide sequence ID" value="NZ_JH590861.1"/>
</dbReference>
<dbReference type="Gene3D" id="3.40.50.10240">
    <property type="entry name" value="Thiamin pyrophosphokinase, catalytic domain"/>
    <property type="match status" value="1"/>
</dbReference>
<dbReference type="InterPro" id="IPR006282">
    <property type="entry name" value="Thi_PPkinase"/>
</dbReference>
<evidence type="ECO:0000256" key="4">
    <source>
        <dbReference type="ARBA" id="ARBA00022840"/>
    </source>
</evidence>
<dbReference type="GO" id="GO:0009229">
    <property type="term" value="P:thiamine diphosphate biosynthetic process"/>
    <property type="evidence" value="ECO:0007669"/>
    <property type="project" value="InterPro"/>
</dbReference>
<dbReference type="InterPro" id="IPR007371">
    <property type="entry name" value="TPK_catalytic"/>
</dbReference>
<keyword evidence="2" id="KW-0547">Nucleotide-binding</keyword>
<dbReference type="EC" id="2.7.6.2" evidence="5"/>
<dbReference type="GO" id="GO:0016301">
    <property type="term" value="F:kinase activity"/>
    <property type="evidence" value="ECO:0007669"/>
    <property type="project" value="UniProtKB-KW"/>
</dbReference>
<evidence type="ECO:0000256" key="1">
    <source>
        <dbReference type="ARBA" id="ARBA00022679"/>
    </source>
</evidence>
<dbReference type="GeneID" id="86939955"/>
<evidence type="ECO:0000313" key="9">
    <source>
        <dbReference type="Proteomes" id="UP000018466"/>
    </source>
</evidence>
<keyword evidence="9" id="KW-1185">Reference proteome</keyword>
<dbReference type="AlphaFoldDB" id="A0AA37DH05"/>
<feature type="domain" description="Thiamin pyrophosphokinase catalytic" evidence="6">
    <location>
        <begin position="28"/>
        <end position="134"/>
    </location>
</feature>
<dbReference type="InterPro" id="IPR036371">
    <property type="entry name" value="TPK_B1-bd_sf"/>
</dbReference>
<protein>
    <recommendedName>
        <fullName evidence="5">Thiamine diphosphokinase</fullName>
        <ecNumber evidence="5">2.7.6.2</ecNumber>
    </recommendedName>
</protein>
<dbReference type="SUPFAM" id="SSF63862">
    <property type="entry name" value="Thiamin pyrophosphokinase, substrate-binding domain"/>
    <property type="match status" value="1"/>
</dbReference>
<dbReference type="SUPFAM" id="SSF63999">
    <property type="entry name" value="Thiamin pyrophosphokinase, catalytic domain"/>
    <property type="match status" value="1"/>
</dbReference>
<evidence type="ECO:0000256" key="5">
    <source>
        <dbReference type="NCBIfam" id="TIGR01378"/>
    </source>
</evidence>
<dbReference type="GO" id="GO:0006772">
    <property type="term" value="P:thiamine metabolic process"/>
    <property type="evidence" value="ECO:0007669"/>
    <property type="project" value="UniProtKB-UniRule"/>
</dbReference>
<dbReference type="NCBIfam" id="TIGR01378">
    <property type="entry name" value="thi_PPkinase"/>
    <property type="match status" value="1"/>
</dbReference>
<dbReference type="PANTHER" id="PTHR41299">
    <property type="entry name" value="THIAMINE PYROPHOSPHOKINASE"/>
    <property type="match status" value="1"/>
</dbReference>
<dbReference type="GO" id="GO:0005524">
    <property type="term" value="F:ATP binding"/>
    <property type="evidence" value="ECO:0007669"/>
    <property type="project" value="UniProtKB-KW"/>
</dbReference>
<keyword evidence="4" id="KW-0067">ATP-binding</keyword>
<dbReference type="Pfam" id="PF04265">
    <property type="entry name" value="TPK_B1_binding"/>
    <property type="match status" value="1"/>
</dbReference>
<dbReference type="CDD" id="cd07995">
    <property type="entry name" value="TPK"/>
    <property type="match status" value="1"/>
</dbReference>
<feature type="domain" description="Thiamin pyrophosphokinase thiamin-binding" evidence="7">
    <location>
        <begin position="155"/>
        <end position="210"/>
    </location>
</feature>
<dbReference type="InterPro" id="IPR007373">
    <property type="entry name" value="Thiamin_PyroPKinase_B1-bd"/>
</dbReference>
<keyword evidence="1" id="KW-0808">Transferase</keyword>
<dbReference type="PANTHER" id="PTHR41299:SF1">
    <property type="entry name" value="THIAMINE PYROPHOSPHOKINASE"/>
    <property type="match status" value="1"/>
</dbReference>
<keyword evidence="3" id="KW-0418">Kinase</keyword>
<gene>
    <name evidence="8" type="ORF">HMPREF9623_00156</name>
</gene>
<accession>A0AA37DH05</accession>
<organism evidence="8 9">
    <name type="scientific">Stomatobaculum longum</name>
    <dbReference type="NCBI Taxonomy" id="796942"/>
    <lineage>
        <taxon>Bacteria</taxon>
        <taxon>Bacillati</taxon>
        <taxon>Bacillota</taxon>
        <taxon>Clostridia</taxon>
        <taxon>Lachnospirales</taxon>
        <taxon>Lachnospiraceae</taxon>
        <taxon>Stomatobaculum</taxon>
    </lineage>
</organism>
<evidence type="ECO:0000259" key="6">
    <source>
        <dbReference type="Pfam" id="PF04263"/>
    </source>
</evidence>
<evidence type="ECO:0000259" key="7">
    <source>
        <dbReference type="Pfam" id="PF04265"/>
    </source>
</evidence>
<dbReference type="GO" id="GO:0004788">
    <property type="term" value="F:thiamine diphosphokinase activity"/>
    <property type="evidence" value="ECO:0007669"/>
    <property type="project" value="UniProtKB-UniRule"/>
</dbReference>
<dbReference type="InterPro" id="IPR036759">
    <property type="entry name" value="TPK_catalytic_sf"/>
</dbReference>
<reference evidence="8 9" key="1">
    <citation type="submission" date="2011-10" db="EMBL/GenBank/DDBJ databases">
        <title>The Genome Sequence of Lachnospiraceae bacterium ACC2.</title>
        <authorList>
            <consortium name="The Broad Institute Genome Sequencing Platform"/>
            <person name="Earl A."/>
            <person name="Ward D."/>
            <person name="Feldgarden M."/>
            <person name="Gevers D."/>
            <person name="Sizova M."/>
            <person name="Hazen A."/>
            <person name="Epstein S."/>
            <person name="Young S.K."/>
            <person name="Zeng Q."/>
            <person name="Gargeya S."/>
            <person name="Fitzgerald M."/>
            <person name="Haas B."/>
            <person name="Abouelleil A."/>
            <person name="Alvarado L."/>
            <person name="Arachchi H.M."/>
            <person name="Berlin A."/>
            <person name="Brown A."/>
            <person name="Chapman S.B."/>
            <person name="Chen Z."/>
            <person name="Dunbar C."/>
            <person name="Freedman E."/>
            <person name="Gearin G."/>
            <person name="Goldberg J."/>
            <person name="Griggs A."/>
            <person name="Gujja S."/>
            <person name="Heiman D."/>
            <person name="Howarth C."/>
            <person name="Larson L."/>
            <person name="Lui A."/>
            <person name="MacDonald P.J.P."/>
            <person name="Montmayeur A."/>
            <person name="Murphy C."/>
            <person name="Neiman D."/>
            <person name="Pearson M."/>
            <person name="Priest M."/>
            <person name="Roberts A."/>
            <person name="Saif S."/>
            <person name="Shea T."/>
            <person name="Shenoy N."/>
            <person name="Sisk P."/>
            <person name="Stolte C."/>
            <person name="Sykes S."/>
            <person name="Wortman J."/>
            <person name="Nusbaum C."/>
            <person name="Birren B."/>
        </authorList>
    </citation>
    <scope>NUCLEOTIDE SEQUENCE [LARGE SCALE GENOMIC DNA]</scope>
    <source>
        <strain evidence="8 9">ACC2</strain>
    </source>
</reference>
<dbReference type="Pfam" id="PF04263">
    <property type="entry name" value="TPK_catalytic"/>
    <property type="match status" value="1"/>
</dbReference>
<dbReference type="GO" id="GO:0030975">
    <property type="term" value="F:thiamine binding"/>
    <property type="evidence" value="ECO:0007669"/>
    <property type="project" value="InterPro"/>
</dbReference>
<evidence type="ECO:0000313" key="8">
    <source>
        <dbReference type="EMBL" id="EHO17972.1"/>
    </source>
</evidence>
<name>A0AA37DH05_9FIRM</name>
<proteinExistence type="predicted"/>